<name>A0A098QTL1_9SPIO</name>
<dbReference type="eggNOG" id="COG1653">
    <property type="taxonomic scope" value="Bacteria"/>
</dbReference>
<organism evidence="4 5">
    <name type="scientific">Spirochaeta lutea</name>
    <dbReference type="NCBI Taxonomy" id="1480694"/>
    <lineage>
        <taxon>Bacteria</taxon>
        <taxon>Pseudomonadati</taxon>
        <taxon>Spirochaetota</taxon>
        <taxon>Spirochaetia</taxon>
        <taxon>Spirochaetales</taxon>
        <taxon>Spirochaetaceae</taxon>
        <taxon>Spirochaeta</taxon>
    </lineage>
</organism>
<dbReference type="PANTHER" id="PTHR43649">
    <property type="entry name" value="ARABINOSE-BINDING PROTEIN-RELATED"/>
    <property type="match status" value="1"/>
</dbReference>
<dbReference type="SUPFAM" id="SSF53850">
    <property type="entry name" value="Periplasmic binding protein-like II"/>
    <property type="match status" value="1"/>
</dbReference>
<proteinExistence type="inferred from homology"/>
<dbReference type="AlphaFoldDB" id="A0A098QTL1"/>
<dbReference type="Gene3D" id="3.40.190.10">
    <property type="entry name" value="Periplasmic binding protein-like II"/>
    <property type="match status" value="2"/>
</dbReference>
<reference evidence="4 5" key="1">
    <citation type="submission" date="2014-05" db="EMBL/GenBank/DDBJ databases">
        <title>De novo Genome Sequence of Spirocheata sp.</title>
        <authorList>
            <person name="Shivani Y."/>
            <person name="Subhash Y."/>
            <person name="Tushar L."/>
            <person name="Sasikala C."/>
            <person name="Ramana C.V."/>
        </authorList>
    </citation>
    <scope>NUCLEOTIDE SEQUENCE [LARGE SCALE GENOMIC DNA]</scope>
    <source>
        <strain evidence="4 5">JC230</strain>
    </source>
</reference>
<dbReference type="STRING" id="1480694.DC28_12220"/>
<dbReference type="EMBL" id="JNUP01000067">
    <property type="protein sequence ID" value="KGE71215.1"/>
    <property type="molecule type" value="Genomic_DNA"/>
</dbReference>
<comment type="subcellular location">
    <subcellularLocation>
        <location evidence="1">Periplasm</location>
    </subcellularLocation>
</comment>
<accession>A0A098QTL1</accession>
<evidence type="ECO:0000256" key="3">
    <source>
        <dbReference type="SAM" id="SignalP"/>
    </source>
</evidence>
<dbReference type="InterPro" id="IPR006059">
    <property type="entry name" value="SBP"/>
</dbReference>
<dbReference type="Pfam" id="PF01547">
    <property type="entry name" value="SBP_bac_1"/>
    <property type="match status" value="1"/>
</dbReference>
<dbReference type="GO" id="GO:0042597">
    <property type="term" value="C:periplasmic space"/>
    <property type="evidence" value="ECO:0007669"/>
    <property type="project" value="UniProtKB-SubCell"/>
</dbReference>
<comment type="caution">
    <text evidence="4">The sequence shown here is derived from an EMBL/GenBank/DDBJ whole genome shotgun (WGS) entry which is preliminary data.</text>
</comment>
<keyword evidence="3" id="KW-0732">Signal</keyword>
<keyword evidence="5" id="KW-1185">Reference proteome</keyword>
<protein>
    <submittedName>
        <fullName evidence="4">Sugar ABC transporter substrate-binding protein</fullName>
    </submittedName>
</protein>
<sequence length="432" mass="45993">MRRIAMFAIALLAVAGLVFAGGDQEAASSGSGKVVVNTMAYGNNSNAEGVNWQRIVDEFEAANPNIDIQYELLYDEAYHQKVTARLAANDVPDLAYMGADARWGAPWKEAGQQVDHTPWIDPAYYDMNLIPPMGPNGEIYEIPLGTSNITTVLFVNEALINDLGYEVPSTYQEWVALVPAAREAGLDVWSIDGADGWAWGSCFMSAVIARMSGDPQWVSKAVAGQNSFTDKVFVDSLAFIDRAVSDGVLSENAVLVDYGQNIANYANGQALAMIQGQWVAGDIATSSPEVAENTLLLPLPKLPGEKAATAGSVAAAIQVGYGLTKDGASDPAVRDAALKFLRYFYSHEETTQRLLDGAIVAPILKDFVVPDELATINKQKVQLAQTALNTDVIDAFLAGAANDALNAGMQKIASGASTPQAVAQEVQGLLNN</sequence>
<evidence type="ECO:0000256" key="2">
    <source>
        <dbReference type="ARBA" id="ARBA00008520"/>
    </source>
</evidence>
<feature type="chain" id="PRO_5001938656" evidence="3">
    <location>
        <begin position="21"/>
        <end position="432"/>
    </location>
</feature>
<comment type="similarity">
    <text evidence="2">Belongs to the bacterial solute-binding protein 1 family.</text>
</comment>
<evidence type="ECO:0000313" key="4">
    <source>
        <dbReference type="EMBL" id="KGE71215.1"/>
    </source>
</evidence>
<feature type="signal peptide" evidence="3">
    <location>
        <begin position="1"/>
        <end position="20"/>
    </location>
</feature>
<evidence type="ECO:0000256" key="1">
    <source>
        <dbReference type="ARBA" id="ARBA00004418"/>
    </source>
</evidence>
<gene>
    <name evidence="4" type="ORF">DC28_12220</name>
</gene>
<dbReference type="InterPro" id="IPR050490">
    <property type="entry name" value="Bact_solute-bd_prot1"/>
</dbReference>
<dbReference type="Proteomes" id="UP000029692">
    <property type="component" value="Unassembled WGS sequence"/>
</dbReference>
<evidence type="ECO:0000313" key="5">
    <source>
        <dbReference type="Proteomes" id="UP000029692"/>
    </source>
</evidence>